<accession>A0A2K6AVF1</accession>
<name>A0A2K6AVF1_MACNE</name>
<protein>
    <submittedName>
        <fullName evidence="1">Uncharacterized protein</fullName>
    </submittedName>
</protein>
<organism evidence="1 2">
    <name type="scientific">Macaca nemestrina</name>
    <name type="common">Pig-tailed macaque</name>
    <dbReference type="NCBI Taxonomy" id="9545"/>
    <lineage>
        <taxon>Eukaryota</taxon>
        <taxon>Metazoa</taxon>
        <taxon>Chordata</taxon>
        <taxon>Craniata</taxon>
        <taxon>Vertebrata</taxon>
        <taxon>Euteleostomi</taxon>
        <taxon>Mammalia</taxon>
        <taxon>Eutheria</taxon>
        <taxon>Euarchontoglires</taxon>
        <taxon>Primates</taxon>
        <taxon>Haplorrhini</taxon>
        <taxon>Catarrhini</taxon>
        <taxon>Cercopithecidae</taxon>
        <taxon>Cercopithecinae</taxon>
        <taxon>Macaca</taxon>
    </lineage>
</organism>
<dbReference type="AlphaFoldDB" id="A0A2K6AVF1"/>
<proteinExistence type="predicted"/>
<dbReference type="GeneTree" id="ENSGT00910000147516"/>
<evidence type="ECO:0000313" key="2">
    <source>
        <dbReference type="Proteomes" id="UP000233120"/>
    </source>
</evidence>
<dbReference type="Proteomes" id="UP000233120">
    <property type="component" value="Unassembled WGS sequence"/>
</dbReference>
<evidence type="ECO:0000313" key="1">
    <source>
        <dbReference type="Ensembl" id="ENSMNEP00000003127.1"/>
    </source>
</evidence>
<keyword evidence="2" id="KW-1185">Reference proteome</keyword>
<reference evidence="1" key="1">
    <citation type="submission" date="2025-08" db="UniProtKB">
        <authorList>
            <consortium name="Ensembl"/>
        </authorList>
    </citation>
    <scope>IDENTIFICATION</scope>
</reference>
<dbReference type="OMA" id="FLFGMPW"/>
<dbReference type="Ensembl" id="ENSMNET00000015748.1">
    <property type="protein sequence ID" value="ENSMNEP00000003127.1"/>
    <property type="gene ID" value="ENSMNEG00000014447.1"/>
</dbReference>
<reference evidence="1" key="2">
    <citation type="submission" date="2025-09" db="UniProtKB">
        <authorList>
            <consortium name="Ensembl"/>
        </authorList>
    </citation>
    <scope>IDENTIFICATION</scope>
</reference>
<sequence>MNRYLAVLTNPNVTPTAPTQAPAFLFGMPWKLLGLSSPSPLSTLLGSVCVDGIALGWKGLASTDAKNKKQHKRFLLIAHALTVT</sequence>
<dbReference type="Bgee" id="ENSMNEG00000014447">
    <property type="expression patterns" value="Expressed in thymus and 12 other cell types or tissues"/>
</dbReference>